<dbReference type="SUPFAM" id="SSF102114">
    <property type="entry name" value="Radical SAM enzymes"/>
    <property type="match status" value="1"/>
</dbReference>
<protein>
    <submittedName>
        <fullName evidence="5">Radical SAM superfamily protein</fullName>
    </submittedName>
</protein>
<dbReference type="GO" id="GO:0046872">
    <property type="term" value="F:metal ion binding"/>
    <property type="evidence" value="ECO:0007669"/>
    <property type="project" value="UniProtKB-KW"/>
</dbReference>
<dbReference type="InterPro" id="IPR058240">
    <property type="entry name" value="rSAM_sf"/>
</dbReference>
<keyword evidence="2" id="KW-0408">Iron</keyword>
<evidence type="ECO:0000259" key="4">
    <source>
        <dbReference type="SMART" id="SM00729"/>
    </source>
</evidence>
<dbReference type="Pfam" id="PF04055">
    <property type="entry name" value="Radical_SAM"/>
    <property type="match status" value="1"/>
</dbReference>
<proteinExistence type="predicted"/>
<dbReference type="PATRIC" id="fig|55758.3.peg.2036"/>
<dbReference type="CDD" id="cd01335">
    <property type="entry name" value="Radical_SAM"/>
    <property type="match status" value="1"/>
</dbReference>
<gene>
    <name evidence="5" type="ORF">MBFIL_18190</name>
</gene>
<dbReference type="InterPro" id="IPR006638">
    <property type="entry name" value="Elp3/MiaA/NifB-like_rSAM"/>
</dbReference>
<evidence type="ECO:0000313" key="5">
    <source>
        <dbReference type="EMBL" id="KZX10293.1"/>
    </source>
</evidence>
<keyword evidence="1" id="KW-0479">Metal-binding</keyword>
<dbReference type="GO" id="GO:0051536">
    <property type="term" value="F:iron-sulfur cluster binding"/>
    <property type="evidence" value="ECO:0007669"/>
    <property type="project" value="UniProtKB-KW"/>
</dbReference>
<dbReference type="InterPro" id="IPR040086">
    <property type="entry name" value="MJ0683-like"/>
</dbReference>
<comment type="caution">
    <text evidence="5">The sequence shown here is derived from an EMBL/GenBank/DDBJ whole genome shotgun (WGS) entry which is preliminary data.</text>
</comment>
<dbReference type="InterPro" id="IPR007197">
    <property type="entry name" value="rSAM"/>
</dbReference>
<organism evidence="5 6">
    <name type="scientific">Methanobrevibacter filiformis</name>
    <dbReference type="NCBI Taxonomy" id="55758"/>
    <lineage>
        <taxon>Archaea</taxon>
        <taxon>Methanobacteriati</taxon>
        <taxon>Methanobacteriota</taxon>
        <taxon>Methanomada group</taxon>
        <taxon>Methanobacteria</taxon>
        <taxon>Methanobacteriales</taxon>
        <taxon>Methanobacteriaceae</taxon>
        <taxon>Methanobrevibacter</taxon>
    </lineage>
</organism>
<dbReference type="GO" id="GO:0003824">
    <property type="term" value="F:catalytic activity"/>
    <property type="evidence" value="ECO:0007669"/>
    <property type="project" value="InterPro"/>
</dbReference>
<evidence type="ECO:0000256" key="3">
    <source>
        <dbReference type="ARBA" id="ARBA00023014"/>
    </source>
</evidence>
<dbReference type="PANTHER" id="PTHR43432">
    <property type="entry name" value="SLR0285 PROTEIN"/>
    <property type="match status" value="1"/>
</dbReference>
<feature type="domain" description="Elp3/MiaA/NifB-like radical SAM core" evidence="4">
    <location>
        <begin position="41"/>
        <end position="267"/>
    </location>
</feature>
<evidence type="ECO:0000256" key="1">
    <source>
        <dbReference type="ARBA" id="ARBA00022723"/>
    </source>
</evidence>
<dbReference type="AlphaFoldDB" id="A0A165Z645"/>
<evidence type="ECO:0000256" key="2">
    <source>
        <dbReference type="ARBA" id="ARBA00023004"/>
    </source>
</evidence>
<dbReference type="Gene3D" id="3.80.30.30">
    <property type="match status" value="1"/>
</dbReference>
<sequence length="313" mass="36059">MDIIFNSINKFDKIADKYSFKTKETRSILNPRKGKRYFFLEDYTLNPYMGCSFDCSYCYVNGSKYANNTENFIVKSNAYEITHTQLKNKVKKGQRGIILIGSASDPYVDIEKELFLTKDILTLAKRFNFPVHIITKSDLILRDIDILKSIQSSAILPNDIEEDPNLKLIISFSFSTIDDKIAEIFEPFAPKPSLRLKAIKQLKKEGFFVGVSLMPILPYITDSEDILDETFSKFKEVEVDYVLYGGLTLYGDTEKDSKIKYYNTIKKHFPEIYHKTKSLFGGNIGPSNLYYTKLSDNIKKIAKKYDISLSIEK</sequence>
<dbReference type="SFLD" id="SFLDG01084">
    <property type="entry name" value="Uncharacterised_Radical_SAM_Su"/>
    <property type="match status" value="1"/>
</dbReference>
<keyword evidence="3" id="KW-0411">Iron-sulfur</keyword>
<dbReference type="SFLD" id="SFLDS00029">
    <property type="entry name" value="Radical_SAM"/>
    <property type="match status" value="1"/>
</dbReference>
<accession>A0A165Z645</accession>
<dbReference type="EMBL" id="LWMT01000281">
    <property type="protein sequence ID" value="KZX10293.1"/>
    <property type="molecule type" value="Genomic_DNA"/>
</dbReference>
<dbReference type="RefSeq" id="WP_245637488.1">
    <property type="nucleotide sequence ID" value="NZ_LWMT01000281.1"/>
</dbReference>
<dbReference type="SMART" id="SM00729">
    <property type="entry name" value="Elp3"/>
    <property type="match status" value="1"/>
</dbReference>
<reference evidence="5 6" key="1">
    <citation type="submission" date="2016-04" db="EMBL/GenBank/DDBJ databases">
        <title>Genome sequence of Methanobrevibacter filiformis DSM 11501.</title>
        <authorList>
            <person name="Poehlein A."/>
            <person name="Seedorf H."/>
            <person name="Daniel R."/>
        </authorList>
    </citation>
    <scope>NUCLEOTIDE SEQUENCE [LARGE SCALE GENOMIC DNA]</scope>
    <source>
        <strain evidence="5 6">DSM 11501</strain>
    </source>
</reference>
<dbReference type="Proteomes" id="UP000077066">
    <property type="component" value="Unassembled WGS sequence"/>
</dbReference>
<name>A0A165Z645_9EURY</name>
<evidence type="ECO:0000313" key="6">
    <source>
        <dbReference type="Proteomes" id="UP000077066"/>
    </source>
</evidence>
<dbReference type="PANTHER" id="PTHR43432:SF5">
    <property type="entry name" value="ELP3_MIAA_NIFB-LIKE RADICAL SAM CORE DOMAIN-CONTAINING PROTEIN"/>
    <property type="match status" value="1"/>
</dbReference>
<keyword evidence="6" id="KW-1185">Reference proteome</keyword>